<evidence type="ECO:0000313" key="1">
    <source>
        <dbReference type="EMBL" id="MBD9724386.1"/>
    </source>
</evidence>
<name>A0A927L3S5_9ACTN</name>
<evidence type="ECO:0008006" key="3">
    <source>
        <dbReference type="Google" id="ProtNLM"/>
    </source>
</evidence>
<dbReference type="CDD" id="cd03440">
    <property type="entry name" value="hot_dog"/>
    <property type="match status" value="1"/>
</dbReference>
<sequence length="243" mass="24534">MSDSETITVPDLLRGYPGMAFGGYVAGVLARRAEAGSVRVDFRRPTPVEVPVGLARTADGGAVLTGADGILAAAVPDEADPAALGVPAPPSWAEASAAAEAYRAAPPTGSVDCFGCGLGRTPDTGLRLHCGGVLGRDLVATAWAPGPALADADGTLPPELVWGALDCPGNAAGRLLGTMREGAVTASLAARLLRPVPVSARLVSYAWVVAEEGRKHRVGAALATAEGDLCGISAALWVTPRRP</sequence>
<dbReference type="RefSeq" id="WP_192361276.1">
    <property type="nucleotide sequence ID" value="NZ_CP119182.1"/>
</dbReference>
<dbReference type="EMBL" id="JACYXT010000005">
    <property type="protein sequence ID" value="MBD9724386.1"/>
    <property type="molecule type" value="Genomic_DNA"/>
</dbReference>
<reference evidence="1" key="1">
    <citation type="submission" date="2020-09" db="EMBL/GenBank/DDBJ databases">
        <title>Streptomyces canutascabiei sp. nov., which causes potato common scab and is distributed across the world.</title>
        <authorList>
            <person name="Nguyen H.P."/>
            <person name="Weisberg A.J."/>
            <person name="Chang J.H."/>
            <person name="Clarke C.R."/>
        </authorList>
    </citation>
    <scope>NUCLEOTIDE SEQUENCE</scope>
    <source>
        <strain evidence="1">ID-01-6.2a</strain>
    </source>
</reference>
<gene>
    <name evidence="1" type="ORF">IHE70_14405</name>
</gene>
<dbReference type="AlphaFoldDB" id="A0A927L3S5"/>
<dbReference type="Proteomes" id="UP000661025">
    <property type="component" value="Unassembled WGS sequence"/>
</dbReference>
<accession>A0A927L3S5</accession>
<evidence type="ECO:0000313" key="2">
    <source>
        <dbReference type="Proteomes" id="UP000661025"/>
    </source>
</evidence>
<protein>
    <recommendedName>
        <fullName evidence="3">Thioesterase superfamily protein</fullName>
    </recommendedName>
</protein>
<dbReference type="SUPFAM" id="SSF54637">
    <property type="entry name" value="Thioesterase/thiol ester dehydrase-isomerase"/>
    <property type="match status" value="1"/>
</dbReference>
<dbReference type="InterPro" id="IPR029069">
    <property type="entry name" value="HotDog_dom_sf"/>
</dbReference>
<organism evidence="1 2">
    <name type="scientific">Streptomyces caniscabiei</name>
    <dbReference type="NCBI Taxonomy" id="2746961"/>
    <lineage>
        <taxon>Bacteria</taxon>
        <taxon>Bacillati</taxon>
        <taxon>Actinomycetota</taxon>
        <taxon>Actinomycetes</taxon>
        <taxon>Kitasatosporales</taxon>
        <taxon>Streptomycetaceae</taxon>
        <taxon>Streptomyces</taxon>
    </lineage>
</organism>
<proteinExistence type="predicted"/>
<dbReference type="GeneID" id="79932014"/>
<comment type="caution">
    <text evidence="1">The sequence shown here is derived from an EMBL/GenBank/DDBJ whole genome shotgun (WGS) entry which is preliminary data.</text>
</comment>
<dbReference type="Gene3D" id="3.10.129.10">
    <property type="entry name" value="Hotdog Thioesterase"/>
    <property type="match status" value="1"/>
</dbReference>